<dbReference type="AlphaFoldDB" id="A0A5J5AHV7"/>
<name>A0A5J5AHV7_9ASTE</name>
<dbReference type="PANTHER" id="PTHR36407">
    <property type="entry name" value="MEDIATOR-ASSOCIATED PROTEIN 2"/>
    <property type="match status" value="1"/>
</dbReference>
<feature type="region of interest" description="Disordered" evidence="1">
    <location>
        <begin position="190"/>
        <end position="229"/>
    </location>
</feature>
<feature type="compositionally biased region" description="Acidic residues" evidence="1">
    <location>
        <begin position="213"/>
        <end position="223"/>
    </location>
</feature>
<dbReference type="OrthoDB" id="1669350at2759"/>
<dbReference type="EMBL" id="CM018044">
    <property type="protein sequence ID" value="KAA8529728.1"/>
    <property type="molecule type" value="Genomic_DNA"/>
</dbReference>
<dbReference type="Proteomes" id="UP000325577">
    <property type="component" value="Linkage Group LG20"/>
</dbReference>
<evidence type="ECO:0000313" key="3">
    <source>
        <dbReference type="Proteomes" id="UP000325577"/>
    </source>
</evidence>
<gene>
    <name evidence="2" type="ORF">F0562_034172</name>
</gene>
<dbReference type="PANTHER" id="PTHR36407:SF1">
    <property type="entry name" value="MEDIATOR-ASSOCIATED PROTEIN 2"/>
    <property type="match status" value="1"/>
</dbReference>
<accession>A0A5J5AHV7</accession>
<evidence type="ECO:0000256" key="1">
    <source>
        <dbReference type="SAM" id="MobiDB-lite"/>
    </source>
</evidence>
<dbReference type="InterPro" id="IPR038823">
    <property type="entry name" value="MED2_plant"/>
</dbReference>
<reference evidence="2 3" key="1">
    <citation type="submission" date="2019-09" db="EMBL/GenBank/DDBJ databases">
        <title>A chromosome-level genome assembly of the Chinese tupelo Nyssa sinensis.</title>
        <authorList>
            <person name="Yang X."/>
            <person name="Kang M."/>
            <person name="Yang Y."/>
            <person name="Xiong H."/>
            <person name="Wang M."/>
            <person name="Zhang Z."/>
            <person name="Wang Z."/>
            <person name="Wu H."/>
            <person name="Ma T."/>
            <person name="Liu J."/>
            <person name="Xi Z."/>
        </authorList>
    </citation>
    <scope>NUCLEOTIDE SEQUENCE [LARGE SCALE GENOMIC DNA]</scope>
    <source>
        <strain evidence="2">J267</strain>
        <tissue evidence="2">Leaf</tissue>
    </source>
</reference>
<organism evidence="2 3">
    <name type="scientific">Nyssa sinensis</name>
    <dbReference type="NCBI Taxonomy" id="561372"/>
    <lineage>
        <taxon>Eukaryota</taxon>
        <taxon>Viridiplantae</taxon>
        <taxon>Streptophyta</taxon>
        <taxon>Embryophyta</taxon>
        <taxon>Tracheophyta</taxon>
        <taxon>Spermatophyta</taxon>
        <taxon>Magnoliopsida</taxon>
        <taxon>eudicotyledons</taxon>
        <taxon>Gunneridae</taxon>
        <taxon>Pentapetalae</taxon>
        <taxon>asterids</taxon>
        <taxon>Cornales</taxon>
        <taxon>Nyssaceae</taxon>
        <taxon>Nyssa</taxon>
    </lineage>
</organism>
<evidence type="ECO:0000313" key="2">
    <source>
        <dbReference type="EMBL" id="KAA8529728.1"/>
    </source>
</evidence>
<sequence length="276" mass="31261">MPSALLQSEVINTGKKPCRKRGHAHHQMRKGVMWSFHAPNVASALLLPSPSARVYYSISIELRSREGLSFVRCFLRSSERRPQATIDLFQPEGMAAANEVGYKPPPEFQEDGKDPLVELSLTDSTEFWLIQWPINQGEWTTLELKASHGVRWVSRRFRMNSPSMLDDDLSSDESMYDHLFDDLSIGNIGDGNGNDDSDGIEGKNVQGGHVPIDDDNGKDDSDIDGMKIPANSDDEVRIEYPEFKEERDMEKLYLKLGMTFSSARVFRAALREYSYH</sequence>
<proteinExistence type="predicted"/>
<protein>
    <submittedName>
        <fullName evidence="2">Uncharacterized protein</fullName>
    </submittedName>
</protein>
<keyword evidence="3" id="KW-1185">Reference proteome</keyword>